<dbReference type="Proteomes" id="UP000709295">
    <property type="component" value="Unassembled WGS sequence"/>
</dbReference>
<gene>
    <name evidence="1" type="ORF">JG688_00014567</name>
</gene>
<keyword evidence="2" id="KW-1185">Reference proteome</keyword>
<dbReference type="Pfam" id="PF13637">
    <property type="entry name" value="Ank_4"/>
    <property type="match status" value="1"/>
</dbReference>
<dbReference type="PANTHER" id="PTHR46586:SF3">
    <property type="entry name" value="ANKYRIN REPEAT-CONTAINING PROTEIN"/>
    <property type="match status" value="1"/>
</dbReference>
<evidence type="ECO:0008006" key="3">
    <source>
        <dbReference type="Google" id="ProtNLM"/>
    </source>
</evidence>
<evidence type="ECO:0000313" key="1">
    <source>
        <dbReference type="EMBL" id="KAG6949577.1"/>
    </source>
</evidence>
<sequence length="162" mass="18466">MDAAARAGHLPVVKWLHFNRSEGCTAYAMHFPVVIGHLPLVQWLHSNRDEGCAKATMDWVARAGHLDVVKWLDANKLDKCSDDDSLNTRRADMFEMLLFLDAHCPQCIDRQFAEDTGKIILEYVLEDAHANRHELKRLEAKSTRMGIRDGLAWNDMLSLPNK</sequence>
<organism evidence="1 2">
    <name type="scientific">Phytophthora aleatoria</name>
    <dbReference type="NCBI Taxonomy" id="2496075"/>
    <lineage>
        <taxon>Eukaryota</taxon>
        <taxon>Sar</taxon>
        <taxon>Stramenopiles</taxon>
        <taxon>Oomycota</taxon>
        <taxon>Peronosporomycetes</taxon>
        <taxon>Peronosporales</taxon>
        <taxon>Peronosporaceae</taxon>
        <taxon>Phytophthora</taxon>
    </lineage>
</organism>
<dbReference type="AlphaFoldDB" id="A0A8J5IH31"/>
<proteinExistence type="predicted"/>
<accession>A0A8J5IH31</accession>
<dbReference type="InterPro" id="IPR002110">
    <property type="entry name" value="Ankyrin_rpt"/>
</dbReference>
<dbReference type="EMBL" id="JAENGY010001406">
    <property type="protein sequence ID" value="KAG6949577.1"/>
    <property type="molecule type" value="Genomic_DNA"/>
</dbReference>
<dbReference type="PANTHER" id="PTHR46586">
    <property type="entry name" value="ANKYRIN REPEAT-CONTAINING PROTEIN"/>
    <property type="match status" value="1"/>
</dbReference>
<protein>
    <recommendedName>
        <fullName evidence="3">Ankyrin repeat protein</fullName>
    </recommendedName>
</protein>
<comment type="caution">
    <text evidence="1">The sequence shown here is derived from an EMBL/GenBank/DDBJ whole genome shotgun (WGS) entry which is preliminary data.</text>
</comment>
<evidence type="ECO:0000313" key="2">
    <source>
        <dbReference type="Proteomes" id="UP000709295"/>
    </source>
</evidence>
<dbReference type="InterPro" id="IPR052050">
    <property type="entry name" value="SecEffector_AnkRepeat"/>
</dbReference>
<name>A0A8J5IH31_9STRA</name>
<reference evidence="1" key="1">
    <citation type="submission" date="2021-01" db="EMBL/GenBank/DDBJ databases">
        <title>Phytophthora aleatoria, a newly-described species from Pinus radiata is distinct from Phytophthora cactorum isolates based on comparative genomics.</title>
        <authorList>
            <person name="Mcdougal R."/>
            <person name="Panda P."/>
            <person name="Williams N."/>
            <person name="Studholme D.J."/>
        </authorList>
    </citation>
    <scope>NUCLEOTIDE SEQUENCE</scope>
    <source>
        <strain evidence="1">NZFS 4037</strain>
    </source>
</reference>